<comment type="caution">
    <text evidence="2">The sequence shown here is derived from an EMBL/GenBank/DDBJ whole genome shotgun (WGS) entry which is preliminary data.</text>
</comment>
<dbReference type="InterPro" id="IPR037523">
    <property type="entry name" value="VOC_core"/>
</dbReference>
<name>T0K0X0_9SPHN</name>
<reference evidence="2 3" key="1">
    <citation type="journal article" date="2013" name="Genome Announc.">
        <title>Draft Genome Sequence of Sphingobium ummariense Strain RL-3, a Hexachlorocyclohexane-Degrading Bacterium.</title>
        <authorList>
            <person name="Kohli P."/>
            <person name="Dua A."/>
            <person name="Sangwan N."/>
            <person name="Oldach P."/>
            <person name="Khurana J.P."/>
            <person name="Lal R."/>
        </authorList>
    </citation>
    <scope>NUCLEOTIDE SEQUENCE [LARGE SCALE GENOMIC DNA]</scope>
    <source>
        <strain evidence="2 3">RL-3</strain>
    </source>
</reference>
<sequence>MAIIGIRRLRYRVSDTDVARRFFADFGLGPSGEARPGHFTLANGSEVEVLGECDPALPSSQIVGDGVHEVSWGVEDEGSLGLLADELGRDHSLEDIDGGFRTQLFGVPFSFVTWTPRQFANAPDPVNAPGVVRRLNTHRKWRRRARPKVINHVVFRLPDYVEAARFMRARLGFRLSDIQTGFGQYLRASGSNNHHNLLFLNANAHFPGCDGQLRFDHVNFGVEDIDELMIGANYMVRCGWQPSDIGLGRHRIDSALFYYLPCPAGGEVEYGTDADYVDDNWVPREFDVPLFGYSHFTHNVPPFLEREPEWSFKYLTEAQIAAGLGDV</sequence>
<dbReference type="PROSITE" id="PS51819">
    <property type="entry name" value="VOC"/>
    <property type="match status" value="1"/>
</dbReference>
<gene>
    <name evidence="2" type="ORF">M529_21520</name>
</gene>
<feature type="domain" description="VOC" evidence="1">
    <location>
        <begin position="149"/>
        <end position="273"/>
    </location>
</feature>
<dbReference type="Gene3D" id="3.10.180.10">
    <property type="entry name" value="2,3-Dihydroxybiphenyl 1,2-Dioxygenase, domain 1"/>
    <property type="match status" value="1"/>
</dbReference>
<dbReference type="STRING" id="1346791.M529_21520"/>
<dbReference type="Proteomes" id="UP000015523">
    <property type="component" value="Unassembled WGS sequence"/>
</dbReference>
<dbReference type="EMBL" id="AUWY01000126">
    <property type="protein sequence ID" value="EQB30154.1"/>
    <property type="molecule type" value="Genomic_DNA"/>
</dbReference>
<dbReference type="AlphaFoldDB" id="T0K0X0"/>
<accession>T0K0X0</accession>
<protein>
    <recommendedName>
        <fullName evidence="1">VOC domain-containing protein</fullName>
    </recommendedName>
</protein>
<dbReference type="eggNOG" id="COG0346">
    <property type="taxonomic scope" value="Bacteria"/>
</dbReference>
<evidence type="ECO:0000259" key="1">
    <source>
        <dbReference type="PROSITE" id="PS51819"/>
    </source>
</evidence>
<keyword evidence="3" id="KW-1185">Reference proteome</keyword>
<evidence type="ECO:0000313" key="2">
    <source>
        <dbReference type="EMBL" id="EQB30154.1"/>
    </source>
</evidence>
<dbReference type="RefSeq" id="WP_021319875.1">
    <property type="nucleotide sequence ID" value="NZ_AUWY01000126.1"/>
</dbReference>
<evidence type="ECO:0000313" key="3">
    <source>
        <dbReference type="Proteomes" id="UP000015523"/>
    </source>
</evidence>
<dbReference type="PATRIC" id="fig|1346791.3.peg.4158"/>
<dbReference type="SUPFAM" id="SSF54593">
    <property type="entry name" value="Glyoxalase/Bleomycin resistance protein/Dihydroxybiphenyl dioxygenase"/>
    <property type="match status" value="2"/>
</dbReference>
<dbReference type="InterPro" id="IPR029068">
    <property type="entry name" value="Glyas_Bleomycin-R_OHBP_Dase"/>
</dbReference>
<proteinExistence type="predicted"/>
<dbReference type="OrthoDB" id="9803142at2"/>
<organism evidence="2 3">
    <name type="scientific">Sphingobium ummariense RL-3</name>
    <dbReference type="NCBI Taxonomy" id="1346791"/>
    <lineage>
        <taxon>Bacteria</taxon>
        <taxon>Pseudomonadati</taxon>
        <taxon>Pseudomonadota</taxon>
        <taxon>Alphaproteobacteria</taxon>
        <taxon>Sphingomonadales</taxon>
        <taxon>Sphingomonadaceae</taxon>
        <taxon>Sphingobium</taxon>
    </lineage>
</organism>